<keyword evidence="3" id="KW-1185">Reference proteome</keyword>
<evidence type="ECO:0000313" key="3">
    <source>
        <dbReference type="Proteomes" id="UP000217076"/>
    </source>
</evidence>
<evidence type="ECO:0000259" key="1">
    <source>
        <dbReference type="Pfam" id="PF00456"/>
    </source>
</evidence>
<sequence>MTRPIPASPPLDARSLHLRALAMRGLLAADRGHVGSTLSLIEILRVLYDRIMRHDPAHPEWPDRDRFILSKGHGCLALYAILADHGYFPPADLDTFCRKDSPFGGHPPCHGIPGVEAATGALGHGLSLGIGRARALKLAGSTSRVFVVCGDGEINEGAIWEGAMSAGRTGLDNLWVLIDYNKVQSYGPTAEVLDLEPLADKWASFGFTVDEVDGHDCAALEQVLSRPPNIGRPSALICHTVKGRGLAEAEADPTAWHHKSRLGEAREVIEAAFAAAPPQGAP</sequence>
<dbReference type="PANTHER" id="PTHR47514">
    <property type="entry name" value="TRANSKETOLASE N-TERMINAL SECTION-RELATED"/>
    <property type="match status" value="1"/>
</dbReference>
<dbReference type="InterPro" id="IPR005474">
    <property type="entry name" value="Transketolase_N"/>
</dbReference>
<protein>
    <submittedName>
        <fullName evidence="2">Transketolase</fullName>
    </submittedName>
</protein>
<dbReference type="Proteomes" id="UP000217076">
    <property type="component" value="Unassembled WGS sequence"/>
</dbReference>
<organism evidence="2 3">
    <name type="scientific">Roseospirillum parvum</name>
    <dbReference type="NCBI Taxonomy" id="83401"/>
    <lineage>
        <taxon>Bacteria</taxon>
        <taxon>Pseudomonadati</taxon>
        <taxon>Pseudomonadota</taxon>
        <taxon>Alphaproteobacteria</taxon>
        <taxon>Rhodospirillales</taxon>
        <taxon>Rhodospirillaceae</taxon>
        <taxon>Roseospirillum</taxon>
    </lineage>
</organism>
<dbReference type="InterPro" id="IPR029061">
    <property type="entry name" value="THDP-binding"/>
</dbReference>
<dbReference type="Pfam" id="PF00456">
    <property type="entry name" value="Transketolase_N"/>
    <property type="match status" value="1"/>
</dbReference>
<accession>A0A1G7TUT3</accession>
<dbReference type="RefSeq" id="WP_245689156.1">
    <property type="nucleotide sequence ID" value="NZ_FNCV01000001.1"/>
</dbReference>
<dbReference type="STRING" id="83401.SAMN05421742_101103"/>
<reference evidence="3" key="1">
    <citation type="submission" date="2016-10" db="EMBL/GenBank/DDBJ databases">
        <authorList>
            <person name="Varghese N."/>
            <person name="Submissions S."/>
        </authorList>
    </citation>
    <scope>NUCLEOTIDE SEQUENCE [LARGE SCALE GENOMIC DNA]</scope>
    <source>
        <strain evidence="3">930I</strain>
    </source>
</reference>
<dbReference type="Gene3D" id="3.40.50.970">
    <property type="match status" value="1"/>
</dbReference>
<dbReference type="AlphaFoldDB" id="A0A1G7TUT3"/>
<dbReference type="PANTHER" id="PTHR47514:SF2">
    <property type="entry name" value="TRANSKETOLASE"/>
    <property type="match status" value="1"/>
</dbReference>
<dbReference type="SUPFAM" id="SSF52518">
    <property type="entry name" value="Thiamin diphosphate-binding fold (THDP-binding)"/>
    <property type="match status" value="1"/>
</dbReference>
<evidence type="ECO:0000313" key="2">
    <source>
        <dbReference type="EMBL" id="SDG38784.1"/>
    </source>
</evidence>
<gene>
    <name evidence="2" type="ORF">SAMN05421742_101103</name>
</gene>
<dbReference type="CDD" id="cd02012">
    <property type="entry name" value="TPP_TK"/>
    <property type="match status" value="1"/>
</dbReference>
<name>A0A1G7TUT3_9PROT</name>
<feature type="domain" description="Transketolase N-terminal" evidence="1">
    <location>
        <begin position="18"/>
        <end position="264"/>
    </location>
</feature>
<dbReference type="EMBL" id="FNCV01000001">
    <property type="protein sequence ID" value="SDG38784.1"/>
    <property type="molecule type" value="Genomic_DNA"/>
</dbReference>
<proteinExistence type="predicted"/>